<organism evidence="2">
    <name type="scientific">Timema poppense</name>
    <name type="common">Walking stick</name>
    <dbReference type="NCBI Taxonomy" id="170557"/>
    <lineage>
        <taxon>Eukaryota</taxon>
        <taxon>Metazoa</taxon>
        <taxon>Ecdysozoa</taxon>
        <taxon>Arthropoda</taxon>
        <taxon>Hexapoda</taxon>
        <taxon>Insecta</taxon>
        <taxon>Pterygota</taxon>
        <taxon>Neoptera</taxon>
        <taxon>Polyneoptera</taxon>
        <taxon>Phasmatodea</taxon>
        <taxon>Timematodea</taxon>
        <taxon>Timematoidea</taxon>
        <taxon>Timematidae</taxon>
        <taxon>Timema</taxon>
    </lineage>
</organism>
<protein>
    <submittedName>
        <fullName evidence="2">Uncharacterized protein</fullName>
    </submittedName>
</protein>
<gene>
    <name evidence="2" type="ORF">TPSB3V08_LOCUS12046</name>
</gene>
<feature type="transmembrane region" description="Helical" evidence="1">
    <location>
        <begin position="58"/>
        <end position="84"/>
    </location>
</feature>
<keyword evidence="1" id="KW-0812">Transmembrane</keyword>
<dbReference type="GO" id="GO:0016020">
    <property type="term" value="C:membrane"/>
    <property type="evidence" value="ECO:0007669"/>
    <property type="project" value="InterPro"/>
</dbReference>
<dbReference type="InterPro" id="IPR036719">
    <property type="entry name" value="Neuro-gated_channel_TM_sf"/>
</dbReference>
<evidence type="ECO:0000313" key="2">
    <source>
        <dbReference type="EMBL" id="CAD7417815.1"/>
    </source>
</evidence>
<sequence>MKRRTQFTLHSAANREVHQAMMSGHAEELREQQAGFEDHNDDHQMIPRETKSGSQYDWILLAAAIDRIMFLVYCLLFIILAIAYSI</sequence>
<name>A0A7R9HDW4_TIMPO</name>
<keyword evidence="1" id="KW-1133">Transmembrane helix</keyword>
<accession>A0A7R9HDW4</accession>
<proteinExistence type="predicted"/>
<dbReference type="SUPFAM" id="SSF90112">
    <property type="entry name" value="Neurotransmitter-gated ion-channel transmembrane pore"/>
    <property type="match status" value="1"/>
</dbReference>
<keyword evidence="1" id="KW-0472">Membrane</keyword>
<dbReference type="EMBL" id="OD014940">
    <property type="protein sequence ID" value="CAD7417815.1"/>
    <property type="molecule type" value="Genomic_DNA"/>
</dbReference>
<evidence type="ECO:0000256" key="1">
    <source>
        <dbReference type="SAM" id="Phobius"/>
    </source>
</evidence>
<reference evidence="2" key="1">
    <citation type="submission" date="2020-11" db="EMBL/GenBank/DDBJ databases">
        <authorList>
            <person name="Tran Van P."/>
        </authorList>
    </citation>
    <scope>NUCLEOTIDE SEQUENCE</scope>
</reference>
<dbReference type="AlphaFoldDB" id="A0A7R9HDW4"/>
<dbReference type="GO" id="GO:0006811">
    <property type="term" value="P:monoatomic ion transport"/>
    <property type="evidence" value="ECO:0007669"/>
    <property type="project" value="InterPro"/>
</dbReference>